<proteinExistence type="inferred from homology"/>
<dbReference type="Proteomes" id="UP000182598">
    <property type="component" value="Unassembled WGS sequence"/>
</dbReference>
<evidence type="ECO:0000256" key="2">
    <source>
        <dbReference type="ARBA" id="ARBA00010350"/>
    </source>
</evidence>
<evidence type="ECO:0000256" key="3">
    <source>
        <dbReference type="ARBA" id="ARBA00022475"/>
    </source>
</evidence>
<feature type="transmembrane region" description="Helical" evidence="7">
    <location>
        <begin position="51"/>
        <end position="69"/>
    </location>
</feature>
<keyword evidence="9" id="KW-1185">Reference proteome</keyword>
<evidence type="ECO:0000256" key="7">
    <source>
        <dbReference type="RuleBase" id="RU004379"/>
    </source>
</evidence>
<dbReference type="Pfam" id="PF01027">
    <property type="entry name" value="Bax1-I"/>
    <property type="match status" value="1"/>
</dbReference>
<organism evidence="8 9">
    <name type="scientific">Pseudidiomarina woesei</name>
    <dbReference type="NCBI Taxonomy" id="1381080"/>
    <lineage>
        <taxon>Bacteria</taxon>
        <taxon>Pseudomonadati</taxon>
        <taxon>Pseudomonadota</taxon>
        <taxon>Gammaproteobacteria</taxon>
        <taxon>Alteromonadales</taxon>
        <taxon>Idiomarinaceae</taxon>
        <taxon>Pseudidiomarina</taxon>
    </lineage>
</organism>
<protein>
    <submittedName>
        <fullName evidence="8">Integral membrane protein, interacts with FtsH</fullName>
    </submittedName>
</protein>
<feature type="transmembrane region" description="Helical" evidence="7">
    <location>
        <begin position="109"/>
        <end position="130"/>
    </location>
</feature>
<evidence type="ECO:0000256" key="6">
    <source>
        <dbReference type="ARBA" id="ARBA00023136"/>
    </source>
</evidence>
<evidence type="ECO:0000256" key="5">
    <source>
        <dbReference type="ARBA" id="ARBA00022989"/>
    </source>
</evidence>
<sequence>MSNQAHISTTQRGESVLQTNKVLRNTYMLLGLTLAFSAFTAFLSASMGLPHPGFIITLVGFYGLLFLVHKTANSAMGLVSVFALTGFMGYTLGPILGMISAIGPAGDQIIMTALGGTALIFFALSAYVLTTKKDMSFLGGMMMALFVVLIVAFIANIFLNMPALQLTLSALFILFSAGAILMQTSSIIHGGERNYVLATVTLYVSIYNIFVSLIQILLAFAGGDE</sequence>
<comment type="similarity">
    <text evidence="2 7">Belongs to the BI1 family.</text>
</comment>
<dbReference type="InterPro" id="IPR006214">
    <property type="entry name" value="Bax_inhibitor_1-related"/>
</dbReference>
<feature type="transmembrane region" description="Helical" evidence="7">
    <location>
        <begin position="194"/>
        <end position="221"/>
    </location>
</feature>
<keyword evidence="5 7" id="KW-1133">Transmembrane helix</keyword>
<feature type="transmembrane region" description="Helical" evidence="7">
    <location>
        <begin position="137"/>
        <end position="158"/>
    </location>
</feature>
<evidence type="ECO:0000313" key="8">
    <source>
        <dbReference type="EMBL" id="CUA82710.1"/>
    </source>
</evidence>
<evidence type="ECO:0000256" key="4">
    <source>
        <dbReference type="ARBA" id="ARBA00022692"/>
    </source>
</evidence>
<dbReference type="PANTHER" id="PTHR23291:SF115">
    <property type="entry name" value="MODULATOR OF FTSH PROTEASE YCCA"/>
    <property type="match status" value="1"/>
</dbReference>
<feature type="transmembrane region" description="Helical" evidence="7">
    <location>
        <begin position="164"/>
        <end position="182"/>
    </location>
</feature>
<dbReference type="OrthoDB" id="9813298at2"/>
<accession>A0A0K6GVW1</accession>
<name>A0A0K6GVW1_9GAMM</name>
<reference evidence="9" key="1">
    <citation type="submission" date="2015-08" db="EMBL/GenBank/DDBJ databases">
        <authorList>
            <person name="Varghese N."/>
        </authorList>
    </citation>
    <scope>NUCLEOTIDE SEQUENCE [LARGE SCALE GENOMIC DNA]</scope>
    <source>
        <strain evidence="9">DSM 27808</strain>
    </source>
</reference>
<dbReference type="CDD" id="cd10433">
    <property type="entry name" value="YccA_like"/>
    <property type="match status" value="1"/>
</dbReference>
<dbReference type="GO" id="GO:0005886">
    <property type="term" value="C:plasma membrane"/>
    <property type="evidence" value="ECO:0007669"/>
    <property type="project" value="UniProtKB-SubCell"/>
</dbReference>
<dbReference type="EMBL" id="CYHB01000001">
    <property type="protein sequence ID" value="CUA82710.1"/>
    <property type="molecule type" value="Genomic_DNA"/>
</dbReference>
<keyword evidence="3" id="KW-1003">Cell membrane</keyword>
<gene>
    <name evidence="8" type="ORF">Ga0061064_0175</name>
</gene>
<keyword evidence="4 7" id="KW-0812">Transmembrane</keyword>
<comment type="subcellular location">
    <subcellularLocation>
        <location evidence="1">Cell membrane</location>
        <topology evidence="1">Multi-pass membrane protein</topology>
    </subcellularLocation>
</comment>
<dbReference type="AlphaFoldDB" id="A0A0K6GVW1"/>
<feature type="transmembrane region" description="Helical" evidence="7">
    <location>
        <begin position="81"/>
        <end position="103"/>
    </location>
</feature>
<dbReference type="PANTHER" id="PTHR23291">
    <property type="entry name" value="BAX INHIBITOR-RELATED"/>
    <property type="match status" value="1"/>
</dbReference>
<keyword evidence="6 7" id="KW-0472">Membrane</keyword>
<feature type="transmembrane region" description="Helical" evidence="7">
    <location>
        <begin position="27"/>
        <end position="45"/>
    </location>
</feature>
<dbReference type="RefSeq" id="WP_055437905.1">
    <property type="nucleotide sequence ID" value="NZ_CYHB01000001.1"/>
</dbReference>
<evidence type="ECO:0000256" key="1">
    <source>
        <dbReference type="ARBA" id="ARBA00004651"/>
    </source>
</evidence>
<evidence type="ECO:0000313" key="9">
    <source>
        <dbReference type="Proteomes" id="UP000182598"/>
    </source>
</evidence>